<sequence>MHWLSLSEQQQTQALALVAAICFASPALQAQVSDEQWSWCRGLAKALRPGLWLGAEVFDARCLLGAWLGEGCWSRLRLAWAPDDVLVPVSTVPARKLDALWHAVLWKVLT</sequence>
<dbReference type="KEGG" id="panr:A7J50_5939"/>
<dbReference type="Proteomes" id="UP000077829">
    <property type="component" value="Plasmid pP27494_1"/>
</dbReference>
<keyword evidence="1" id="KW-0614">Plasmid</keyword>
<reference evidence="1 2" key="1">
    <citation type="submission" date="2016-05" db="EMBL/GenBank/DDBJ databases">
        <title>Complete genome sequence of Pseudomonas antarctica PAMC 27494.</title>
        <authorList>
            <person name="Lee J."/>
        </authorList>
    </citation>
    <scope>NUCLEOTIDE SEQUENCE [LARGE SCALE GENOMIC DNA]</scope>
    <source>
        <strain evidence="1 2">PAMC 27494</strain>
        <plasmid evidence="2">Plasmid pp27494_1</plasmid>
    </source>
</reference>
<geneLocation type="plasmid" evidence="2">
    <name>pp27494_1</name>
</geneLocation>
<evidence type="ECO:0000313" key="2">
    <source>
        <dbReference type="Proteomes" id="UP000077829"/>
    </source>
</evidence>
<dbReference type="PATRIC" id="fig|219572.3.peg.6093"/>
<gene>
    <name evidence="1" type="ORF">A7J50_5939</name>
</gene>
<dbReference type="AlphaFoldDB" id="A0A172Z9Q7"/>
<evidence type="ECO:0000313" key="1">
    <source>
        <dbReference type="EMBL" id="ANF89255.1"/>
    </source>
</evidence>
<proteinExistence type="predicted"/>
<dbReference type="EMBL" id="CP015601">
    <property type="protein sequence ID" value="ANF89255.1"/>
    <property type="molecule type" value="Genomic_DNA"/>
</dbReference>
<accession>A0A172Z9Q7</accession>
<protein>
    <submittedName>
        <fullName evidence="1">Type III secretion protein</fullName>
    </submittedName>
</protein>
<organism evidence="1 2">
    <name type="scientific">Pseudomonas antarctica</name>
    <dbReference type="NCBI Taxonomy" id="219572"/>
    <lineage>
        <taxon>Bacteria</taxon>
        <taxon>Pseudomonadati</taxon>
        <taxon>Pseudomonadota</taxon>
        <taxon>Gammaproteobacteria</taxon>
        <taxon>Pseudomonadales</taxon>
        <taxon>Pseudomonadaceae</taxon>
        <taxon>Pseudomonas</taxon>
    </lineage>
</organism>
<name>A0A172Z9Q7_9PSED</name>